<feature type="non-terminal residue" evidence="2">
    <location>
        <position position="1"/>
    </location>
</feature>
<dbReference type="CDD" id="cd09618">
    <property type="entry name" value="CBM9_like_2"/>
    <property type="match status" value="1"/>
</dbReference>
<feature type="non-terminal residue" evidence="2">
    <location>
        <position position="517"/>
    </location>
</feature>
<sequence length="517" mass="56846">AAILGGFTQYVPVEGVEPTEPTEIRVFYTDEAIYFGIRAYDSDPDEILARFGERDRVTYNDDWVRIILDTFDDRRQAYAFAINPLGLQSDGLIVEGSSSGFGGGSGGGRHGGGGGSFGGGSYGGRVFQVDFNPDFIWDSEGIVDSEGWTGEIRIPYVSLRFRETPEQAWGIQVTREVKRTRFRQSWAPLTKDVSSSLAQSGRLVGLQEIHPRRLVELNPVATGIRTGTNTTGTFLKSDPDGEFGFNTRIGVTQNMVLDGTYNPDFSQIEADVSQITVNERFALFFPEKRPFFLNGTEIFNTPQRLVYTRQIVDPVGGLKLTGKLGNFNIGYIGALDDSPSSIMGGSGRARFNMIRARGDIGTGSTIGVLYTGRDMTDGSGAFNRVVSGDVRLLLGGRYALTTQVAGSVDRSDMDSQSTGFSPLIMASIDRSGREFTWNVTFTDIHPDFRARSGFITRAGDTQLDARMTLNRFGRPGAILERTSITASAQNFFDHNEFWSGSGLFEHELNIMPSFTFR</sequence>
<protein>
    <recommendedName>
        <fullName evidence="1">DUF5916 domain-containing protein</fullName>
    </recommendedName>
</protein>
<reference evidence="2" key="1">
    <citation type="submission" date="2018-05" db="EMBL/GenBank/DDBJ databases">
        <authorList>
            <person name="Lanie J.A."/>
            <person name="Ng W.-L."/>
            <person name="Kazmierczak K.M."/>
            <person name="Andrzejewski T.M."/>
            <person name="Davidsen T.M."/>
            <person name="Wayne K.J."/>
            <person name="Tettelin H."/>
            <person name="Glass J.I."/>
            <person name="Rusch D."/>
            <person name="Podicherti R."/>
            <person name="Tsui H.-C.T."/>
            <person name="Winkler M.E."/>
        </authorList>
    </citation>
    <scope>NUCLEOTIDE SEQUENCE</scope>
</reference>
<dbReference type="EMBL" id="UINC01051414">
    <property type="protein sequence ID" value="SVB65548.1"/>
    <property type="molecule type" value="Genomic_DNA"/>
</dbReference>
<dbReference type="SUPFAM" id="SSF49344">
    <property type="entry name" value="CBD9-like"/>
    <property type="match status" value="1"/>
</dbReference>
<dbReference type="Gene3D" id="2.60.40.1190">
    <property type="match status" value="1"/>
</dbReference>
<dbReference type="InterPro" id="IPR045670">
    <property type="entry name" value="DUF5916"/>
</dbReference>
<evidence type="ECO:0000259" key="1">
    <source>
        <dbReference type="Pfam" id="PF19313"/>
    </source>
</evidence>
<feature type="domain" description="DUF5916" evidence="1">
    <location>
        <begin position="237"/>
        <end position="311"/>
    </location>
</feature>
<organism evidence="2">
    <name type="scientific">marine metagenome</name>
    <dbReference type="NCBI Taxonomy" id="408172"/>
    <lineage>
        <taxon>unclassified sequences</taxon>
        <taxon>metagenomes</taxon>
        <taxon>ecological metagenomes</taxon>
    </lineage>
</organism>
<proteinExistence type="predicted"/>
<name>A0A382FR45_9ZZZZ</name>
<evidence type="ECO:0000313" key="2">
    <source>
        <dbReference type="EMBL" id="SVB65548.1"/>
    </source>
</evidence>
<accession>A0A382FR45</accession>
<dbReference type="Pfam" id="PF19313">
    <property type="entry name" value="DUF5916"/>
    <property type="match status" value="1"/>
</dbReference>
<gene>
    <name evidence="2" type="ORF">METZ01_LOCUS218402</name>
</gene>
<dbReference type="AlphaFoldDB" id="A0A382FR45"/>